<evidence type="ECO:0000313" key="2">
    <source>
        <dbReference type="Proteomes" id="UP000288805"/>
    </source>
</evidence>
<accession>A0A438CR77</accession>
<dbReference type="InterPro" id="IPR036397">
    <property type="entry name" value="RNaseH_sf"/>
</dbReference>
<dbReference type="EMBL" id="QGNW01002065">
    <property type="protein sequence ID" value="RVW25721.1"/>
    <property type="molecule type" value="Genomic_DNA"/>
</dbReference>
<name>A0A438CR77_VITVI</name>
<proteinExistence type="predicted"/>
<reference evidence="1 2" key="1">
    <citation type="journal article" date="2018" name="PLoS Genet.">
        <title>Population sequencing reveals clonal diversity and ancestral inbreeding in the grapevine cultivar Chardonnay.</title>
        <authorList>
            <person name="Roach M.J."/>
            <person name="Johnson D.L."/>
            <person name="Bohlmann J."/>
            <person name="van Vuuren H.J."/>
            <person name="Jones S.J."/>
            <person name="Pretorius I.S."/>
            <person name="Schmidt S.A."/>
            <person name="Borneman A.R."/>
        </authorList>
    </citation>
    <scope>NUCLEOTIDE SEQUENCE [LARGE SCALE GENOMIC DNA]</scope>
    <source>
        <strain evidence="2">cv. Chardonnay</strain>
        <tissue evidence="1">Leaf</tissue>
    </source>
</reference>
<organism evidence="1 2">
    <name type="scientific">Vitis vinifera</name>
    <name type="common">Grape</name>
    <dbReference type="NCBI Taxonomy" id="29760"/>
    <lineage>
        <taxon>Eukaryota</taxon>
        <taxon>Viridiplantae</taxon>
        <taxon>Streptophyta</taxon>
        <taxon>Embryophyta</taxon>
        <taxon>Tracheophyta</taxon>
        <taxon>Spermatophyta</taxon>
        <taxon>Magnoliopsida</taxon>
        <taxon>eudicotyledons</taxon>
        <taxon>Gunneridae</taxon>
        <taxon>Pentapetalae</taxon>
        <taxon>rosids</taxon>
        <taxon>Vitales</taxon>
        <taxon>Vitaceae</taxon>
        <taxon>Viteae</taxon>
        <taxon>Vitis</taxon>
    </lineage>
</organism>
<sequence length="116" mass="13698">MLRACVLDFGGNWVDYLPLAEFAYNNSYQFSIGMAPYETFYGRPCRSPLCWIEVGERHLLGLEIVQETIEKIQLIKENLKIAQDRQKSYADQRRRPLEFEEGDWMFVKVSPRRGIF</sequence>
<dbReference type="PANTHER" id="PTHR45835:SF99">
    <property type="entry name" value="CHROMO DOMAIN-CONTAINING PROTEIN-RELATED"/>
    <property type="match status" value="1"/>
</dbReference>
<dbReference type="AlphaFoldDB" id="A0A438CR77"/>
<gene>
    <name evidence="1" type="ORF">CK203_113545</name>
</gene>
<evidence type="ECO:0008006" key="3">
    <source>
        <dbReference type="Google" id="ProtNLM"/>
    </source>
</evidence>
<evidence type="ECO:0000313" key="1">
    <source>
        <dbReference type="EMBL" id="RVW25721.1"/>
    </source>
</evidence>
<comment type="caution">
    <text evidence="1">The sequence shown here is derived from an EMBL/GenBank/DDBJ whole genome shotgun (WGS) entry which is preliminary data.</text>
</comment>
<dbReference type="InterPro" id="IPR012337">
    <property type="entry name" value="RNaseH-like_sf"/>
</dbReference>
<dbReference type="Gene3D" id="3.30.420.10">
    <property type="entry name" value="Ribonuclease H-like superfamily/Ribonuclease H"/>
    <property type="match status" value="1"/>
</dbReference>
<protein>
    <recommendedName>
        <fullName evidence="3">Transposon Ty3-I Gag-Pol polyprotein</fullName>
    </recommendedName>
</protein>
<dbReference type="PANTHER" id="PTHR45835">
    <property type="entry name" value="YALI0A06105P"/>
    <property type="match status" value="1"/>
</dbReference>
<dbReference type="GO" id="GO:0003676">
    <property type="term" value="F:nucleic acid binding"/>
    <property type="evidence" value="ECO:0007669"/>
    <property type="project" value="InterPro"/>
</dbReference>
<dbReference type="SUPFAM" id="SSF53098">
    <property type="entry name" value="Ribonuclease H-like"/>
    <property type="match status" value="1"/>
</dbReference>
<dbReference type="Proteomes" id="UP000288805">
    <property type="component" value="Unassembled WGS sequence"/>
</dbReference>